<dbReference type="PANTHER" id="PTHR43017:SF1">
    <property type="entry name" value="ACETYLTRANSFERASE YJL218W-RELATED"/>
    <property type="match status" value="1"/>
</dbReference>
<comment type="similarity">
    <text evidence="1 5">Belongs to the transferase hexapeptide repeat family.</text>
</comment>
<dbReference type="Pfam" id="PF12464">
    <property type="entry name" value="Mac"/>
    <property type="match status" value="1"/>
</dbReference>
<dbReference type="InterPro" id="IPR011004">
    <property type="entry name" value="Trimer_LpxA-like_sf"/>
</dbReference>
<evidence type="ECO:0000256" key="4">
    <source>
        <dbReference type="ARBA" id="ARBA00023315"/>
    </source>
</evidence>
<evidence type="ECO:0000256" key="3">
    <source>
        <dbReference type="ARBA" id="ARBA00022737"/>
    </source>
</evidence>
<dbReference type="PANTHER" id="PTHR43017">
    <property type="entry name" value="GALACTOSIDE O-ACETYLTRANSFERASE"/>
    <property type="match status" value="1"/>
</dbReference>
<sequence length="230" mass="25864">MPQNNTEVNKELVEWAYANLSNLPRGEQYERMISGVTYDCMNKELWMARNLSTEMALDYANIRMKDYDYDLEKYYAARYEYLGKLFGKVEPDLVLEAPFYVDYGCNTKFGKKNYFNFNITLLDCTLITFGDNVMTGPNVTFTTATHPTDPTLRKKGDEYAFPITVGSNVWFGSNIVVLPGVTIGDGSVIGAGSVVTKDVPANTVVVGNPARVIKKLTPEDNIEELKDELK</sequence>
<dbReference type="Pfam" id="PF00132">
    <property type="entry name" value="Hexapep"/>
    <property type="match status" value="1"/>
</dbReference>
<evidence type="ECO:0000313" key="7">
    <source>
        <dbReference type="EMBL" id="PVH13715.1"/>
    </source>
</evidence>
<keyword evidence="2 5" id="KW-0808">Transferase</keyword>
<comment type="caution">
    <text evidence="7">The sequence shown here is derived from an EMBL/GenBank/DDBJ whole genome shotgun (WGS) entry which is preliminary data.</text>
</comment>
<dbReference type="Proteomes" id="UP000244406">
    <property type="component" value="Unassembled WGS sequence"/>
</dbReference>
<evidence type="ECO:0000256" key="5">
    <source>
        <dbReference type="RuleBase" id="RU367021"/>
    </source>
</evidence>
<dbReference type="EC" id="2.3.1.-" evidence="5"/>
<dbReference type="Gene3D" id="2.160.10.10">
    <property type="entry name" value="Hexapeptide repeat proteins"/>
    <property type="match status" value="1"/>
</dbReference>
<evidence type="ECO:0000256" key="1">
    <source>
        <dbReference type="ARBA" id="ARBA00007274"/>
    </source>
</evidence>
<dbReference type="GeneID" id="37001833"/>
<dbReference type="SUPFAM" id="SSF51161">
    <property type="entry name" value="Trimeric LpxA-like enzymes"/>
    <property type="match status" value="1"/>
</dbReference>
<feature type="domain" description="Maltose/galactoside acetyltransferase" evidence="6">
    <location>
        <begin position="29"/>
        <end position="91"/>
    </location>
</feature>
<keyword evidence="4 5" id="KW-0012">Acyltransferase</keyword>
<dbReference type="VEuPathDB" id="FungiDB:CXQ87_001833"/>
<keyword evidence="8" id="KW-1185">Reference proteome</keyword>
<proteinExistence type="inferred from homology"/>
<protein>
    <recommendedName>
        <fullName evidence="5">Acetyltransferase</fullName>
        <ecNumber evidence="5">2.3.1.-</ecNumber>
    </recommendedName>
</protein>
<keyword evidence="3" id="KW-0677">Repeat</keyword>
<dbReference type="CDD" id="cd03357">
    <property type="entry name" value="LbH_MAT_GAT"/>
    <property type="match status" value="1"/>
</dbReference>
<dbReference type="InterPro" id="IPR039369">
    <property type="entry name" value="LacA-like"/>
</dbReference>
<dbReference type="FunFam" id="2.160.10.10:FF:000025">
    <property type="entry name" value="Hexapeptide-repeat containing-acetyltransferase"/>
    <property type="match status" value="1"/>
</dbReference>
<dbReference type="GO" id="GO:0008870">
    <property type="term" value="F:galactoside O-acetyltransferase activity"/>
    <property type="evidence" value="ECO:0007669"/>
    <property type="project" value="TreeGrafter"/>
</dbReference>
<evidence type="ECO:0000313" key="8">
    <source>
        <dbReference type="Proteomes" id="UP000244406"/>
    </source>
</evidence>
<dbReference type="InterPro" id="IPR024688">
    <property type="entry name" value="Mac_dom"/>
</dbReference>
<dbReference type="RefSeq" id="XP_025334655.1">
    <property type="nucleotide sequence ID" value="XM_025480355.1"/>
</dbReference>
<evidence type="ECO:0000259" key="6">
    <source>
        <dbReference type="SMART" id="SM01266"/>
    </source>
</evidence>
<dbReference type="SMART" id="SM01266">
    <property type="entry name" value="Mac"/>
    <property type="match status" value="1"/>
</dbReference>
<organism evidence="7 8">
    <name type="scientific">Candidozyma duobushaemuli</name>
    <dbReference type="NCBI Taxonomy" id="1231522"/>
    <lineage>
        <taxon>Eukaryota</taxon>
        <taxon>Fungi</taxon>
        <taxon>Dikarya</taxon>
        <taxon>Ascomycota</taxon>
        <taxon>Saccharomycotina</taxon>
        <taxon>Pichiomycetes</taxon>
        <taxon>Metschnikowiaceae</taxon>
        <taxon>Candidozyma</taxon>
    </lineage>
</organism>
<dbReference type="EMBL" id="PKFP01000001">
    <property type="protein sequence ID" value="PVH13715.1"/>
    <property type="molecule type" value="Genomic_DNA"/>
</dbReference>
<dbReference type="AlphaFoldDB" id="A0A2V1A7S0"/>
<accession>A0A2V1A7S0</accession>
<reference evidence="7 8" key="1">
    <citation type="submission" date="2017-12" db="EMBL/GenBank/DDBJ databases">
        <title>Genome Sequence of the Amphotericin B-resistant Candida duobushaemulonii strain, B09383.</title>
        <authorList>
            <person name="Chow N.A."/>
            <person name="Gade L."/>
            <person name="Batra D."/>
            <person name="Rowe L.A."/>
            <person name="Loparev V.N."/>
            <person name="Litvintseva A.P."/>
        </authorList>
    </citation>
    <scope>NUCLEOTIDE SEQUENCE [LARGE SCALE GENOMIC DNA]</scope>
    <source>
        <strain evidence="7 8">B09383</strain>
    </source>
</reference>
<evidence type="ECO:0000256" key="2">
    <source>
        <dbReference type="ARBA" id="ARBA00022679"/>
    </source>
</evidence>
<gene>
    <name evidence="7" type="ORF">CXQ87_001833</name>
</gene>
<dbReference type="InterPro" id="IPR001451">
    <property type="entry name" value="Hexapep"/>
</dbReference>
<name>A0A2V1A7S0_9ASCO</name>